<sequence length="63" mass="7441">MKAILTTLVLAVFCCLASCSSNEELQDRLDNRNDAYSNFQERREMRADARQQRTDAWFDRVMH</sequence>
<organism evidence="2 3">
    <name type="scientific">Roseimicrobium gellanilyticum</name>
    <dbReference type="NCBI Taxonomy" id="748857"/>
    <lineage>
        <taxon>Bacteria</taxon>
        <taxon>Pseudomonadati</taxon>
        <taxon>Verrucomicrobiota</taxon>
        <taxon>Verrucomicrobiia</taxon>
        <taxon>Verrucomicrobiales</taxon>
        <taxon>Verrucomicrobiaceae</taxon>
        <taxon>Roseimicrobium</taxon>
    </lineage>
</organism>
<evidence type="ECO:0000313" key="2">
    <source>
        <dbReference type="EMBL" id="RBP38035.1"/>
    </source>
</evidence>
<evidence type="ECO:0000313" key="3">
    <source>
        <dbReference type="Proteomes" id="UP000253426"/>
    </source>
</evidence>
<dbReference type="AlphaFoldDB" id="A0A366H7K7"/>
<keyword evidence="3" id="KW-1185">Reference proteome</keyword>
<accession>A0A366H7K7</accession>
<proteinExistence type="predicted"/>
<comment type="caution">
    <text evidence="2">The sequence shown here is derived from an EMBL/GenBank/DDBJ whole genome shotgun (WGS) entry which is preliminary data.</text>
</comment>
<name>A0A366H7K7_9BACT</name>
<evidence type="ECO:0000256" key="1">
    <source>
        <dbReference type="SAM" id="SignalP"/>
    </source>
</evidence>
<dbReference type="Proteomes" id="UP000253426">
    <property type="component" value="Unassembled WGS sequence"/>
</dbReference>
<reference evidence="2 3" key="1">
    <citation type="submission" date="2018-06" db="EMBL/GenBank/DDBJ databases">
        <title>Genomic Encyclopedia of Type Strains, Phase IV (KMG-IV): sequencing the most valuable type-strain genomes for metagenomic binning, comparative biology and taxonomic classification.</title>
        <authorList>
            <person name="Goeker M."/>
        </authorList>
    </citation>
    <scope>NUCLEOTIDE SEQUENCE [LARGE SCALE GENOMIC DNA]</scope>
    <source>
        <strain evidence="2 3">DSM 25532</strain>
    </source>
</reference>
<dbReference type="RefSeq" id="WP_113961171.1">
    <property type="nucleotide sequence ID" value="NZ_QNRR01000012.1"/>
</dbReference>
<protein>
    <submittedName>
        <fullName evidence="2">Uncharacterized protein</fullName>
    </submittedName>
</protein>
<feature type="signal peptide" evidence="1">
    <location>
        <begin position="1"/>
        <end position="17"/>
    </location>
</feature>
<feature type="chain" id="PRO_5016883127" evidence="1">
    <location>
        <begin position="18"/>
        <end position="63"/>
    </location>
</feature>
<keyword evidence="1" id="KW-0732">Signal</keyword>
<dbReference type="OrthoDB" id="199406at2"/>
<dbReference type="EMBL" id="QNRR01000012">
    <property type="protein sequence ID" value="RBP38035.1"/>
    <property type="molecule type" value="Genomic_DNA"/>
</dbReference>
<gene>
    <name evidence="2" type="ORF">DES53_11233</name>
</gene>